<comment type="cofactor">
    <cofactor evidence="1 6">
        <name>Mg(2+)</name>
        <dbReference type="ChEBI" id="CHEBI:18420"/>
    </cofactor>
</comment>
<dbReference type="PANTHER" id="PTHR43200">
    <property type="entry name" value="PHOSPHATASE"/>
    <property type="match status" value="1"/>
</dbReference>
<dbReference type="GO" id="GO:0000103">
    <property type="term" value="P:sulfate assimilation"/>
    <property type="evidence" value="ECO:0007669"/>
    <property type="project" value="TreeGrafter"/>
</dbReference>
<feature type="binding site" evidence="6">
    <location>
        <position position="144"/>
    </location>
    <ligand>
        <name>Mg(2+)</name>
        <dbReference type="ChEBI" id="CHEBI:18420"/>
        <label>1</label>
        <note>catalytic</note>
    </ligand>
</feature>
<dbReference type="OMA" id="HCAGIDM"/>
<gene>
    <name evidence="7" type="ORF">NEQG_00153</name>
</gene>
<comment type="similarity">
    <text evidence="2">Belongs to the inositol monophosphatase superfamily.</text>
</comment>
<evidence type="ECO:0000256" key="4">
    <source>
        <dbReference type="ARBA" id="ARBA00022801"/>
    </source>
</evidence>
<keyword evidence="3 6" id="KW-0479">Metal-binding</keyword>
<evidence type="ECO:0000313" key="8">
    <source>
        <dbReference type="Proteomes" id="UP000002872"/>
    </source>
</evidence>
<protein>
    <recommendedName>
        <fullName evidence="9">3'(2'),5'-bisphosphate nucleotidase</fullName>
    </recommendedName>
</protein>
<dbReference type="Gene3D" id="3.40.190.80">
    <property type="match status" value="1"/>
</dbReference>
<dbReference type="Pfam" id="PF00459">
    <property type="entry name" value="Inositol_P"/>
    <property type="match status" value="1"/>
</dbReference>
<dbReference type="OrthoDB" id="411145at2759"/>
<dbReference type="Proteomes" id="UP000002872">
    <property type="component" value="Unassembled WGS sequence"/>
</dbReference>
<sequence>MASSEALSHSKKLQNISEITNYQEIFKNSMKCVCYASHLTRNAPIINPSIKSDLSPVTVYDIIIQMIFCKFLDGFPVTIVTEEENNEYYNRIYTDIHNNTTEEYIYIREFLKQNKIVLNNTSRRVFTQSFISSDNITVILDPIDGTKGFINGRSYSTVVSCVKSDKVLFSIISCPKEGIIYYKCNMAGSDGLLLGYPHRKRVKTLYINKSFKPTYKRFIKSLSLRIGISAESDHSNSIQNEFISRISQVYTVHVKKLDGQSKYACVAVQKLDLFIRIPRTRITEKVWDHCAGIDMNDLSIVTDLYGIPITPCTPPVYGVIASHSSIFHNLSISLLKVLLKDFNL</sequence>
<dbReference type="Gene3D" id="3.30.540.10">
    <property type="entry name" value="Fructose-1,6-Bisphosphatase, subunit A, domain 1"/>
    <property type="match status" value="1"/>
</dbReference>
<evidence type="ECO:0000256" key="5">
    <source>
        <dbReference type="ARBA" id="ARBA00022842"/>
    </source>
</evidence>
<evidence type="ECO:0000256" key="1">
    <source>
        <dbReference type="ARBA" id="ARBA00001946"/>
    </source>
</evidence>
<keyword evidence="4" id="KW-0378">Hydrolase</keyword>
<feature type="binding site" evidence="6">
    <location>
        <position position="143"/>
    </location>
    <ligand>
        <name>Mg(2+)</name>
        <dbReference type="ChEBI" id="CHEBI:18420"/>
        <label>1</label>
        <note>catalytic</note>
    </ligand>
</feature>
<keyword evidence="8" id="KW-1185">Reference proteome</keyword>
<dbReference type="HOGENOM" id="CLU_869028_0_0_1"/>
<organism evidence="7 8">
    <name type="scientific">Nematocida parisii (strain ERTm3)</name>
    <name type="common">Nematode killer fungus</name>
    <dbReference type="NCBI Taxonomy" id="935791"/>
    <lineage>
        <taxon>Eukaryota</taxon>
        <taxon>Fungi</taxon>
        <taxon>Fungi incertae sedis</taxon>
        <taxon>Microsporidia</taxon>
        <taxon>Nematocida</taxon>
    </lineage>
</organism>
<reference evidence="7" key="1">
    <citation type="submission" date="2011-01" db="EMBL/GenBank/DDBJ databases">
        <title>The Genome Sequence of Nematocida parisii strain ERTm3.</title>
        <authorList>
            <consortium name="The Broad Institute Genome Sequencing Platform"/>
            <consortium name="The Broad Institute Genome Sequencing Center for Infectious Disease"/>
            <person name="Cuomo C."/>
            <person name="Troemel E."/>
            <person name="Young S.K."/>
            <person name="Zeng Q."/>
            <person name="Gargeya S."/>
            <person name="Fitzgerald M."/>
            <person name="Haas B."/>
            <person name="Abouelleil A."/>
            <person name="Alvarado L."/>
            <person name="Arachchi H.M."/>
            <person name="Berlin A."/>
            <person name="Chapman S.B."/>
            <person name="Gearin G."/>
            <person name="Goldberg J."/>
            <person name="Griggs A."/>
            <person name="Gujja S."/>
            <person name="Hansen M."/>
            <person name="Heiman D."/>
            <person name="Howarth C."/>
            <person name="Larimer J."/>
            <person name="Lui A."/>
            <person name="MacDonald P.J.P."/>
            <person name="McCowen C."/>
            <person name="Montmayeur A."/>
            <person name="Murphy C."/>
            <person name="Neiman D."/>
            <person name="Pearson M."/>
            <person name="Priest M."/>
            <person name="Roberts A."/>
            <person name="Saif S."/>
            <person name="Shea T."/>
            <person name="Sisk P."/>
            <person name="Stolte C."/>
            <person name="Sykes S."/>
            <person name="Wortman J."/>
            <person name="Nusbaum C."/>
            <person name="Birren B."/>
        </authorList>
    </citation>
    <scope>NUCLEOTIDE SEQUENCE</scope>
    <source>
        <strain evidence="7">ERTm3</strain>
    </source>
</reference>
<dbReference type="AlphaFoldDB" id="I3EJI6"/>
<dbReference type="STRING" id="935791.I3EJI6"/>
<feature type="binding site" evidence="6">
    <location>
        <position position="82"/>
    </location>
    <ligand>
        <name>Mg(2+)</name>
        <dbReference type="ChEBI" id="CHEBI:18420"/>
        <label>1</label>
        <note>catalytic</note>
    </ligand>
</feature>
<evidence type="ECO:0008006" key="9">
    <source>
        <dbReference type="Google" id="ProtNLM"/>
    </source>
</evidence>
<feature type="binding site" evidence="6">
    <location>
        <position position="141"/>
    </location>
    <ligand>
        <name>Mg(2+)</name>
        <dbReference type="ChEBI" id="CHEBI:18420"/>
        <label>1</label>
        <note>catalytic</note>
    </ligand>
</feature>
<dbReference type="InterPro" id="IPR051090">
    <property type="entry name" value="Inositol_monoP_superfamily"/>
</dbReference>
<dbReference type="PANTHER" id="PTHR43200:SF6">
    <property type="entry name" value="3'(2'),5'-BISPHOSPHATE NUCLEOTIDASE"/>
    <property type="match status" value="1"/>
</dbReference>
<dbReference type="GO" id="GO:0046872">
    <property type="term" value="F:metal ion binding"/>
    <property type="evidence" value="ECO:0007669"/>
    <property type="project" value="UniProtKB-KW"/>
</dbReference>
<evidence type="ECO:0000313" key="7">
    <source>
        <dbReference type="EMBL" id="EIJ89383.1"/>
    </source>
</evidence>
<dbReference type="VEuPathDB" id="MicrosporidiaDB:NEQG_00153"/>
<evidence type="ECO:0000256" key="6">
    <source>
        <dbReference type="PIRSR" id="PIRSR600760-2"/>
    </source>
</evidence>
<dbReference type="InParanoid" id="I3EJI6"/>
<evidence type="ECO:0000256" key="2">
    <source>
        <dbReference type="ARBA" id="ARBA00009759"/>
    </source>
</evidence>
<dbReference type="EMBL" id="GL870876">
    <property type="protein sequence ID" value="EIJ89383.1"/>
    <property type="molecule type" value="Genomic_DNA"/>
</dbReference>
<feature type="binding site" evidence="6">
    <location>
        <position position="288"/>
    </location>
    <ligand>
        <name>Mg(2+)</name>
        <dbReference type="ChEBI" id="CHEBI:18420"/>
        <label>1</label>
        <note>catalytic</note>
    </ligand>
</feature>
<dbReference type="GO" id="GO:0008441">
    <property type="term" value="F:3'(2'),5'-bisphosphate nucleotidase activity"/>
    <property type="evidence" value="ECO:0007669"/>
    <property type="project" value="TreeGrafter"/>
</dbReference>
<accession>I3EJI6</accession>
<evidence type="ECO:0000256" key="3">
    <source>
        <dbReference type="ARBA" id="ARBA00022723"/>
    </source>
</evidence>
<dbReference type="InterPro" id="IPR000760">
    <property type="entry name" value="Inositol_monophosphatase-like"/>
</dbReference>
<dbReference type="SUPFAM" id="SSF56655">
    <property type="entry name" value="Carbohydrate phosphatase"/>
    <property type="match status" value="1"/>
</dbReference>
<dbReference type="FunCoup" id="I3EJI6">
    <property type="interactions" value="18"/>
</dbReference>
<keyword evidence="5 6" id="KW-0460">Magnesium</keyword>
<name>I3EJI6_NEMP3</name>
<proteinExistence type="inferred from homology"/>